<dbReference type="Gene3D" id="3.40.50.10400">
    <property type="entry name" value="Hypothetical protein PA1492"/>
    <property type="match status" value="1"/>
</dbReference>
<dbReference type="KEGG" id="spib:G8759_12790"/>
<reference evidence="1 2" key="1">
    <citation type="submission" date="2020-03" db="EMBL/GenBank/DDBJ databases">
        <authorList>
            <person name="Kim M.K."/>
        </authorList>
    </citation>
    <scope>NUCLEOTIDE SEQUENCE [LARGE SCALE GENOMIC DNA]</scope>
    <source>
        <strain evidence="1 2">BT328</strain>
    </source>
</reference>
<accession>A0A6G9ALS7</accession>
<protein>
    <submittedName>
        <fullName evidence="1">DUF4406 domain-containing protein</fullName>
    </submittedName>
</protein>
<dbReference type="RefSeq" id="WP_167208511.1">
    <property type="nucleotide sequence ID" value="NZ_CP050063.1"/>
</dbReference>
<organism evidence="1 2">
    <name type="scientific">Spirosoma aureum</name>
    <dbReference type="NCBI Taxonomy" id="2692134"/>
    <lineage>
        <taxon>Bacteria</taxon>
        <taxon>Pseudomonadati</taxon>
        <taxon>Bacteroidota</taxon>
        <taxon>Cytophagia</taxon>
        <taxon>Cytophagales</taxon>
        <taxon>Cytophagaceae</taxon>
        <taxon>Spirosoma</taxon>
    </lineage>
</organism>
<sequence>MKSLLILVAGPYRSGTNDDPIRMEENLHRLESVTLTLFRAGHIPMIGEWVALPLLRLAGGKRPGDEAWQEILYPVAKRLITRCDAVLRLPGESKGADEDVRLATELGLAVYYRLEDVPGCA</sequence>
<name>A0A6G9ALS7_9BACT</name>
<proteinExistence type="predicted"/>
<dbReference type="AlphaFoldDB" id="A0A6G9ALS7"/>
<keyword evidence="2" id="KW-1185">Reference proteome</keyword>
<dbReference type="EMBL" id="CP050063">
    <property type="protein sequence ID" value="QIP13442.1"/>
    <property type="molecule type" value="Genomic_DNA"/>
</dbReference>
<evidence type="ECO:0000313" key="2">
    <source>
        <dbReference type="Proteomes" id="UP000501802"/>
    </source>
</evidence>
<evidence type="ECO:0000313" key="1">
    <source>
        <dbReference type="EMBL" id="QIP13442.1"/>
    </source>
</evidence>
<gene>
    <name evidence="1" type="ORF">G8759_12790</name>
</gene>
<dbReference type="Proteomes" id="UP000501802">
    <property type="component" value="Chromosome"/>
</dbReference>